<evidence type="ECO:0000259" key="2">
    <source>
        <dbReference type="Pfam" id="PF01926"/>
    </source>
</evidence>
<comment type="caution">
    <text evidence="3">The sequence shown here is derived from an EMBL/GenBank/DDBJ whole genome shotgun (WGS) entry which is preliminary data.</text>
</comment>
<name>A0ABR3R7Y9_9PLEO</name>
<dbReference type="InterPro" id="IPR006073">
    <property type="entry name" value="GTP-bd"/>
</dbReference>
<organism evidence="3 4">
    <name type="scientific">Nothophoma quercina</name>
    <dbReference type="NCBI Taxonomy" id="749835"/>
    <lineage>
        <taxon>Eukaryota</taxon>
        <taxon>Fungi</taxon>
        <taxon>Dikarya</taxon>
        <taxon>Ascomycota</taxon>
        <taxon>Pezizomycotina</taxon>
        <taxon>Dothideomycetes</taxon>
        <taxon>Pleosporomycetidae</taxon>
        <taxon>Pleosporales</taxon>
        <taxon>Pleosporineae</taxon>
        <taxon>Didymellaceae</taxon>
        <taxon>Nothophoma</taxon>
    </lineage>
</organism>
<feature type="coiled-coil region" evidence="1">
    <location>
        <begin position="210"/>
        <end position="270"/>
    </location>
</feature>
<evidence type="ECO:0000313" key="4">
    <source>
        <dbReference type="Proteomes" id="UP001521222"/>
    </source>
</evidence>
<dbReference type="EMBL" id="JAKIXB020000018">
    <property type="protein sequence ID" value="KAL1600254.1"/>
    <property type="molecule type" value="Genomic_DNA"/>
</dbReference>
<dbReference type="Pfam" id="PF01926">
    <property type="entry name" value="MMR_HSR1"/>
    <property type="match status" value="1"/>
</dbReference>
<dbReference type="Gene3D" id="3.40.50.300">
    <property type="entry name" value="P-loop containing nucleotide triphosphate hydrolases"/>
    <property type="match status" value="1"/>
</dbReference>
<accession>A0ABR3R7Y9</accession>
<dbReference type="CDD" id="cd00882">
    <property type="entry name" value="Ras_like_GTPase"/>
    <property type="match status" value="1"/>
</dbReference>
<sequence length="318" mass="36555">MGITGCGKTSFVNHFADQKLRVGHTLDSCMLCTQSVEIAACTIDDGTKIYLVDTPGFDDTTRSDTEILREVAAWLINAYNAKFKLAGIVYLHRIQDTRIGGTGAKNLKMFRRLCGDSNLGSVVLATTMWDLTDQTRAREREAELKREDTLWAPMIREGSTVLRQDNGKTSAQKIINHLMERKTRITLDIQRELVEKKLRLEETGAGSELVTVMEKLLQRYEAKIREVERKLQEEVSKKDADVREMLEEAKKEFEDKLDKAKADTQNLQVTHEEILAAERLRYEQAMRDQEAKHKEDLIEQKRKVQDDIRKKVHECIVM</sequence>
<evidence type="ECO:0000256" key="1">
    <source>
        <dbReference type="SAM" id="Coils"/>
    </source>
</evidence>
<keyword evidence="4" id="KW-1185">Reference proteome</keyword>
<dbReference type="SUPFAM" id="SSF52540">
    <property type="entry name" value="P-loop containing nucleoside triphosphate hydrolases"/>
    <property type="match status" value="1"/>
</dbReference>
<feature type="domain" description="G" evidence="2">
    <location>
        <begin position="1"/>
        <end position="67"/>
    </location>
</feature>
<reference evidence="3 4" key="1">
    <citation type="submission" date="2024-02" db="EMBL/GenBank/DDBJ databases">
        <title>De novo assembly and annotation of 12 fungi associated with fruit tree decline syndrome in Ontario, Canada.</title>
        <authorList>
            <person name="Sulman M."/>
            <person name="Ellouze W."/>
            <person name="Ilyukhin E."/>
        </authorList>
    </citation>
    <scope>NUCLEOTIDE SEQUENCE [LARGE SCALE GENOMIC DNA]</scope>
    <source>
        <strain evidence="3 4">M97-236</strain>
    </source>
</reference>
<proteinExistence type="predicted"/>
<dbReference type="Proteomes" id="UP001521222">
    <property type="component" value="Unassembled WGS sequence"/>
</dbReference>
<gene>
    <name evidence="3" type="ORF">SLS59_005878</name>
</gene>
<dbReference type="InterPro" id="IPR027417">
    <property type="entry name" value="P-loop_NTPase"/>
</dbReference>
<protein>
    <recommendedName>
        <fullName evidence="2">G domain-containing protein</fullName>
    </recommendedName>
</protein>
<evidence type="ECO:0000313" key="3">
    <source>
        <dbReference type="EMBL" id="KAL1600254.1"/>
    </source>
</evidence>
<keyword evidence="1" id="KW-0175">Coiled coil</keyword>